<feature type="region of interest" description="Disordered" evidence="1">
    <location>
        <begin position="357"/>
        <end position="377"/>
    </location>
</feature>
<dbReference type="PROSITE" id="PS50097">
    <property type="entry name" value="BTB"/>
    <property type="match status" value="1"/>
</dbReference>
<proteinExistence type="predicted"/>
<dbReference type="PANTHER" id="PTHR24410">
    <property type="entry name" value="HL07962P-RELATED"/>
    <property type="match status" value="1"/>
</dbReference>
<dbReference type="SUPFAM" id="SSF54695">
    <property type="entry name" value="POZ domain"/>
    <property type="match status" value="1"/>
</dbReference>
<comment type="caution">
    <text evidence="3">The sequence shown here is derived from an EMBL/GenBank/DDBJ whole genome shotgun (WGS) entry which is preliminary data.</text>
</comment>
<dbReference type="InterPro" id="IPR029062">
    <property type="entry name" value="Class_I_gatase-like"/>
</dbReference>
<dbReference type="InterPro" id="IPR000210">
    <property type="entry name" value="BTB/POZ_dom"/>
</dbReference>
<feature type="domain" description="BTB" evidence="2">
    <location>
        <begin position="60"/>
        <end position="130"/>
    </location>
</feature>
<feature type="compositionally biased region" description="Acidic residues" evidence="1">
    <location>
        <begin position="234"/>
        <end position="245"/>
    </location>
</feature>
<reference evidence="3" key="1">
    <citation type="submission" date="2022-08" db="EMBL/GenBank/DDBJ databases">
        <title>Novel sulfate-reducing endosymbionts in the free-living metamonad Anaeramoeba.</title>
        <authorList>
            <person name="Jerlstrom-Hultqvist J."/>
            <person name="Cepicka I."/>
            <person name="Gallot-Lavallee L."/>
            <person name="Salas-Leiva D."/>
            <person name="Curtis B.A."/>
            <person name="Zahonova K."/>
            <person name="Pipaliya S."/>
            <person name="Dacks J."/>
            <person name="Roger A.J."/>
        </authorList>
    </citation>
    <scope>NUCLEOTIDE SEQUENCE</scope>
    <source>
        <strain evidence="3">Schooner1</strain>
    </source>
</reference>
<accession>A0ABQ8ZG79</accession>
<feature type="region of interest" description="Disordered" evidence="1">
    <location>
        <begin position="461"/>
        <end position="531"/>
    </location>
</feature>
<sequence length="785" mass="92636">MDFTTRKFKELYKDTEFSDVEFVIEYQKPKKQFQLKKLKKSLAKMKEEKKQSLHINEKKKKSKIKAQRKKFTAHRLVLSRVSPFFQKLFYPPNWQNNLSQIWSVVITDISPRSFEVILKYIYTQQIELNREICLQVLVASTKFEISNLIHYCEEYILKTCAVQNVLPTICESNFLKNKLVFDRSVNYLGLNYLKVFQIENCLNGLDQGLLIFILNYILSVHNKKVLKKARRKEEEEEDDEEEEEVEKEKEKEVKKEQQEGEKEKEKEEEENENEFNHLSEKRKYLFDRLFERGVYYCYTNLLTIHDFKTTFKNFLFPVFQLLNANFEQFYHFYSANQLLDQDFPNLRASKLQRTQIKKQKQKQKQKQNIEENKSFKGYKNNLQLNNNNFNQQINENSVLPKPNSPFQNFYKSRKNNENIRLEQNYMNTLPVAKNKMMFQSNTLVNKNFQIRCTNLNRQDNTTITGVSKRKPKREREQVEKNKEEELGSGAGEDTNRVEQEIKKEKETKKQQKKFRNDFGQKNNTFGNNGEHQFENQNQICNLNKEKRMLATDKIKILLMTTDQNQEHLDDVILSIRFKGISKVDYLDCSTTTPNFQFLKSYHAVFVYSTIEPFHDYEELGNVLADFVKGGGGLILSTYRTMIEKPFKWKKSQLKGKICSEGYLPLQNGQLISLKRARLGAILLPNHPIIQGVENFDGGTKSYRIQSHFAIDKDSEGQLIALWSDGTPLIAWKRKKSQLGAGTVVLLNFQPVSGNCYQDRGRYSHWLNEDGRKIISNSIEWCLQNH</sequence>
<dbReference type="InterPro" id="IPR011333">
    <property type="entry name" value="SKP1/BTB/POZ_sf"/>
</dbReference>
<dbReference type="PANTHER" id="PTHR24410:SF23">
    <property type="entry name" value="BTB DOMAIN-CONTAINING PROTEIN-RELATED"/>
    <property type="match status" value="1"/>
</dbReference>
<name>A0ABQ8ZG79_9EUKA</name>
<gene>
    <name evidence="3" type="ORF">M0813_11083</name>
</gene>
<feature type="region of interest" description="Disordered" evidence="1">
    <location>
        <begin position="230"/>
        <end position="274"/>
    </location>
</feature>
<dbReference type="CDD" id="cd18186">
    <property type="entry name" value="BTB_POZ_ZBTB_KLHL-like"/>
    <property type="match status" value="1"/>
</dbReference>
<evidence type="ECO:0000256" key="1">
    <source>
        <dbReference type="SAM" id="MobiDB-lite"/>
    </source>
</evidence>
<organism evidence="3 4">
    <name type="scientific">Anaeramoeba flamelloides</name>
    <dbReference type="NCBI Taxonomy" id="1746091"/>
    <lineage>
        <taxon>Eukaryota</taxon>
        <taxon>Metamonada</taxon>
        <taxon>Anaeramoebidae</taxon>
        <taxon>Anaeramoeba</taxon>
    </lineage>
</organism>
<feature type="compositionally biased region" description="Polar residues" evidence="1">
    <location>
        <begin position="519"/>
        <end position="531"/>
    </location>
</feature>
<feature type="compositionally biased region" description="Basic and acidic residues" evidence="1">
    <location>
        <begin position="246"/>
        <end position="265"/>
    </location>
</feature>
<evidence type="ECO:0000313" key="3">
    <source>
        <dbReference type="EMBL" id="KAJ6255762.1"/>
    </source>
</evidence>
<dbReference type="Pfam" id="PF00651">
    <property type="entry name" value="BTB"/>
    <property type="match status" value="1"/>
</dbReference>
<dbReference type="InterPro" id="IPR051481">
    <property type="entry name" value="BTB-POZ/Galectin-3-binding"/>
</dbReference>
<evidence type="ECO:0000259" key="2">
    <source>
        <dbReference type="PROSITE" id="PS50097"/>
    </source>
</evidence>
<dbReference type="Gene3D" id="3.40.50.880">
    <property type="match status" value="1"/>
</dbReference>
<dbReference type="Gene3D" id="3.30.710.10">
    <property type="entry name" value="Potassium Channel Kv1.1, Chain A"/>
    <property type="match status" value="1"/>
</dbReference>
<dbReference type="SUPFAM" id="SSF52317">
    <property type="entry name" value="Class I glutamine amidotransferase-like"/>
    <property type="match status" value="1"/>
</dbReference>
<dbReference type="EMBL" id="JAOAOG010000001">
    <property type="protein sequence ID" value="KAJ6255762.1"/>
    <property type="molecule type" value="Genomic_DNA"/>
</dbReference>
<dbReference type="Proteomes" id="UP001150062">
    <property type="component" value="Unassembled WGS sequence"/>
</dbReference>
<keyword evidence="4" id="KW-1185">Reference proteome</keyword>
<protein>
    <submittedName>
        <fullName evidence="3">Pep-cterm sorting domain-containing protein</fullName>
    </submittedName>
</protein>
<feature type="compositionally biased region" description="Basic and acidic residues" evidence="1">
    <location>
        <begin position="473"/>
        <end position="485"/>
    </location>
</feature>
<feature type="compositionally biased region" description="Basic and acidic residues" evidence="1">
    <location>
        <begin position="493"/>
        <end position="518"/>
    </location>
</feature>
<evidence type="ECO:0000313" key="4">
    <source>
        <dbReference type="Proteomes" id="UP001150062"/>
    </source>
</evidence>
<dbReference type="SMART" id="SM00225">
    <property type="entry name" value="BTB"/>
    <property type="match status" value="1"/>
</dbReference>